<protein>
    <submittedName>
        <fullName evidence="4">Response regulator</fullName>
    </submittedName>
</protein>
<proteinExistence type="predicted"/>
<sequence>MKQPIILVAEDESLIALDLCDTVETAGYAVDGPFEDISSAMLSFQKHKPDLAILDVQLSDGNVFPLAEQLMAEDVPVIFHSGQYGIEDVGDRFPTACALSKPCPPANIIDSVQQVLARD</sequence>
<keyword evidence="5" id="KW-1185">Reference proteome</keyword>
<evidence type="ECO:0000256" key="2">
    <source>
        <dbReference type="PROSITE-ProRule" id="PRU00169"/>
    </source>
</evidence>
<gene>
    <name evidence="4" type="ORF">L1F33_06870</name>
</gene>
<dbReference type="SUPFAM" id="SSF52172">
    <property type="entry name" value="CheY-like"/>
    <property type="match status" value="1"/>
</dbReference>
<feature type="modified residue" description="4-aspartylphosphate" evidence="2">
    <location>
        <position position="55"/>
    </location>
</feature>
<organism evidence="4 5">
    <name type="scientific">Qipengyuania spongiae</name>
    <dbReference type="NCBI Taxonomy" id="2909673"/>
    <lineage>
        <taxon>Bacteria</taxon>
        <taxon>Pseudomonadati</taxon>
        <taxon>Pseudomonadota</taxon>
        <taxon>Alphaproteobacteria</taxon>
        <taxon>Sphingomonadales</taxon>
        <taxon>Erythrobacteraceae</taxon>
        <taxon>Qipengyuania</taxon>
    </lineage>
</organism>
<evidence type="ECO:0000256" key="1">
    <source>
        <dbReference type="ARBA" id="ARBA00022553"/>
    </source>
</evidence>
<dbReference type="SMART" id="SM00448">
    <property type="entry name" value="REC"/>
    <property type="match status" value="1"/>
</dbReference>
<dbReference type="PANTHER" id="PTHR44591">
    <property type="entry name" value="STRESS RESPONSE REGULATOR PROTEIN 1"/>
    <property type="match status" value="1"/>
</dbReference>
<dbReference type="RefSeq" id="WP_265561159.1">
    <property type="nucleotide sequence ID" value="NZ_CP092471.1"/>
</dbReference>
<evidence type="ECO:0000313" key="5">
    <source>
        <dbReference type="Proteomes" id="UP001065265"/>
    </source>
</evidence>
<keyword evidence="1 2" id="KW-0597">Phosphoprotein</keyword>
<dbReference type="InterPro" id="IPR050595">
    <property type="entry name" value="Bact_response_regulator"/>
</dbReference>
<evidence type="ECO:0000313" key="4">
    <source>
        <dbReference type="EMBL" id="UVI40653.1"/>
    </source>
</evidence>
<dbReference type="Proteomes" id="UP001065265">
    <property type="component" value="Chromosome"/>
</dbReference>
<dbReference type="InterPro" id="IPR001789">
    <property type="entry name" value="Sig_transdc_resp-reg_receiver"/>
</dbReference>
<name>A0ABY5T5P1_9SPHN</name>
<reference evidence="4" key="1">
    <citation type="submission" date="2022-02" db="EMBL/GenBank/DDBJ databases">
        <title>Qipengyuania spongiae sp. nov., isolated from marine sponge.</title>
        <authorList>
            <person name="Li Z."/>
            <person name="Zhang M."/>
        </authorList>
    </citation>
    <scope>NUCLEOTIDE SEQUENCE</scope>
    <source>
        <strain evidence="4">PHS-Z21</strain>
    </source>
</reference>
<dbReference type="Pfam" id="PF00072">
    <property type="entry name" value="Response_reg"/>
    <property type="match status" value="1"/>
</dbReference>
<dbReference type="PROSITE" id="PS50110">
    <property type="entry name" value="RESPONSE_REGULATORY"/>
    <property type="match status" value="1"/>
</dbReference>
<evidence type="ECO:0000259" key="3">
    <source>
        <dbReference type="PROSITE" id="PS50110"/>
    </source>
</evidence>
<dbReference type="EMBL" id="CP092471">
    <property type="protein sequence ID" value="UVI40653.1"/>
    <property type="molecule type" value="Genomic_DNA"/>
</dbReference>
<feature type="domain" description="Response regulatory" evidence="3">
    <location>
        <begin position="5"/>
        <end position="116"/>
    </location>
</feature>
<dbReference type="Gene3D" id="3.40.50.2300">
    <property type="match status" value="1"/>
</dbReference>
<dbReference type="PANTHER" id="PTHR44591:SF3">
    <property type="entry name" value="RESPONSE REGULATORY DOMAIN-CONTAINING PROTEIN"/>
    <property type="match status" value="1"/>
</dbReference>
<dbReference type="InterPro" id="IPR011006">
    <property type="entry name" value="CheY-like_superfamily"/>
</dbReference>
<accession>A0ABY5T5P1</accession>